<evidence type="ECO:0000256" key="3">
    <source>
        <dbReference type="ARBA" id="ARBA00022821"/>
    </source>
</evidence>
<dbReference type="PANTHER" id="PTHR43670:SF114">
    <property type="entry name" value="OS05G0592000 PROTEIN"/>
    <property type="match status" value="1"/>
</dbReference>
<dbReference type="CDD" id="cd06464">
    <property type="entry name" value="ACD_sHsps-like"/>
    <property type="match status" value="1"/>
</dbReference>
<keyword evidence="3" id="KW-0611">Plant defense</keyword>
<dbReference type="Proteomes" id="UP000287651">
    <property type="component" value="Unassembled WGS sequence"/>
</dbReference>
<keyword evidence="2" id="KW-1003">Cell membrane</keyword>
<dbReference type="EMBL" id="AMZH03013407">
    <property type="protein sequence ID" value="RRT49324.1"/>
    <property type="molecule type" value="Genomic_DNA"/>
</dbReference>
<keyword evidence="5" id="KW-0472">Membrane</keyword>
<dbReference type="SUPFAM" id="SSF49764">
    <property type="entry name" value="HSP20-like chaperones"/>
    <property type="match status" value="1"/>
</dbReference>
<comment type="caution">
    <text evidence="7">The sequence shown here is derived from an EMBL/GenBank/DDBJ whole genome shotgun (WGS) entry which is preliminary data.</text>
</comment>
<evidence type="ECO:0000313" key="8">
    <source>
        <dbReference type="Proteomes" id="UP000287651"/>
    </source>
</evidence>
<feature type="region of interest" description="Disordered" evidence="4">
    <location>
        <begin position="115"/>
        <end position="170"/>
    </location>
</feature>
<keyword evidence="5" id="KW-0812">Transmembrane</keyword>
<dbReference type="PANTHER" id="PTHR43670">
    <property type="entry name" value="HEAT SHOCK PROTEIN 26"/>
    <property type="match status" value="1"/>
</dbReference>
<accession>A0A426YC66</accession>
<dbReference type="GO" id="GO:0034605">
    <property type="term" value="P:cellular response to heat"/>
    <property type="evidence" value="ECO:0007669"/>
    <property type="project" value="TreeGrafter"/>
</dbReference>
<proteinExistence type="predicted"/>
<protein>
    <recommendedName>
        <fullName evidence="6">SHSP domain-containing protein</fullName>
    </recommendedName>
</protein>
<gene>
    <name evidence="7" type="ORF">B296_00052487</name>
</gene>
<feature type="domain" description="SHSP" evidence="6">
    <location>
        <begin position="47"/>
        <end position="115"/>
    </location>
</feature>
<sequence>MSSRMYRLNYKDKKAKAVVPLDRKEGNVVDSIEIELILMSRRHLDTGFKRNHIEVQVEANGFVTVAGERPLEGNRWVRFWQEFEMPNNCDVGDVRAKFQGDKLYVLLPKLIVPADDDAQTPPKMAATESPPGSGGHDTPRPKESSVVDAREEKKKKKQQQLEGEIEYGSNGMGLSEGSKMTLLVNVGVATLFFFLHCIWMTN</sequence>
<organism evidence="7 8">
    <name type="scientific">Ensete ventricosum</name>
    <name type="common">Abyssinian banana</name>
    <name type="synonym">Musa ensete</name>
    <dbReference type="NCBI Taxonomy" id="4639"/>
    <lineage>
        <taxon>Eukaryota</taxon>
        <taxon>Viridiplantae</taxon>
        <taxon>Streptophyta</taxon>
        <taxon>Embryophyta</taxon>
        <taxon>Tracheophyta</taxon>
        <taxon>Spermatophyta</taxon>
        <taxon>Magnoliopsida</taxon>
        <taxon>Liliopsida</taxon>
        <taxon>Zingiberales</taxon>
        <taxon>Musaceae</taxon>
        <taxon>Ensete</taxon>
    </lineage>
</organism>
<dbReference type="InterPro" id="IPR002068">
    <property type="entry name" value="A-crystallin/Hsp20_dom"/>
</dbReference>
<dbReference type="GO" id="GO:0005886">
    <property type="term" value="C:plasma membrane"/>
    <property type="evidence" value="ECO:0007669"/>
    <property type="project" value="UniProtKB-SubCell"/>
</dbReference>
<evidence type="ECO:0000256" key="2">
    <source>
        <dbReference type="ARBA" id="ARBA00022475"/>
    </source>
</evidence>
<evidence type="ECO:0000313" key="7">
    <source>
        <dbReference type="EMBL" id="RRT49324.1"/>
    </source>
</evidence>
<evidence type="ECO:0000259" key="6">
    <source>
        <dbReference type="Pfam" id="PF00011"/>
    </source>
</evidence>
<dbReference type="GO" id="GO:0006952">
    <property type="term" value="P:defense response"/>
    <property type="evidence" value="ECO:0007669"/>
    <property type="project" value="UniProtKB-KW"/>
</dbReference>
<name>A0A426YC66_ENSVE</name>
<comment type="subcellular location">
    <subcellularLocation>
        <location evidence="1">Cell membrane</location>
        <topology evidence="1">Single-pass membrane protein</topology>
    </subcellularLocation>
</comment>
<dbReference type="InterPro" id="IPR008978">
    <property type="entry name" value="HSP20-like_chaperone"/>
</dbReference>
<dbReference type="AlphaFoldDB" id="A0A426YC66"/>
<evidence type="ECO:0000256" key="5">
    <source>
        <dbReference type="SAM" id="Phobius"/>
    </source>
</evidence>
<evidence type="ECO:0000256" key="1">
    <source>
        <dbReference type="ARBA" id="ARBA00004162"/>
    </source>
</evidence>
<feature type="transmembrane region" description="Helical" evidence="5">
    <location>
        <begin position="182"/>
        <end position="201"/>
    </location>
</feature>
<feature type="compositionally biased region" description="Basic and acidic residues" evidence="4">
    <location>
        <begin position="137"/>
        <end position="152"/>
    </location>
</feature>
<dbReference type="Gene3D" id="2.60.40.790">
    <property type="match status" value="1"/>
</dbReference>
<keyword evidence="5" id="KW-1133">Transmembrane helix</keyword>
<reference evidence="7 8" key="1">
    <citation type="journal article" date="2014" name="Agronomy (Basel)">
        <title>A Draft Genome Sequence for Ensete ventricosum, the Drought-Tolerant Tree Against Hunger.</title>
        <authorList>
            <person name="Harrison J."/>
            <person name="Moore K.A."/>
            <person name="Paszkiewicz K."/>
            <person name="Jones T."/>
            <person name="Grant M."/>
            <person name="Ambacheew D."/>
            <person name="Muzemil S."/>
            <person name="Studholme D.J."/>
        </authorList>
    </citation>
    <scope>NUCLEOTIDE SEQUENCE [LARGE SCALE GENOMIC DNA]</scope>
</reference>
<dbReference type="Pfam" id="PF00011">
    <property type="entry name" value="HSP20"/>
    <property type="match status" value="1"/>
</dbReference>
<evidence type="ECO:0000256" key="4">
    <source>
        <dbReference type="SAM" id="MobiDB-lite"/>
    </source>
</evidence>